<evidence type="ECO:0000256" key="4">
    <source>
        <dbReference type="ARBA" id="ARBA00022679"/>
    </source>
</evidence>
<protein>
    <recommendedName>
        <fullName evidence="2">histidine kinase</fullName>
        <ecNumber evidence="2">2.7.13.3</ecNumber>
    </recommendedName>
</protein>
<keyword evidence="5 8" id="KW-0418">Kinase</keyword>
<accession>A0A1M5LS74</accession>
<dbReference type="Gene3D" id="3.30.450.40">
    <property type="match status" value="1"/>
</dbReference>
<dbReference type="Proteomes" id="UP000184212">
    <property type="component" value="Unassembled WGS sequence"/>
</dbReference>
<dbReference type="PROSITE" id="PS50109">
    <property type="entry name" value="HIS_KIN"/>
    <property type="match status" value="1"/>
</dbReference>
<dbReference type="Pfam" id="PF02518">
    <property type="entry name" value="HATPase_c"/>
    <property type="match status" value="1"/>
</dbReference>
<dbReference type="EC" id="2.7.13.3" evidence="2"/>
<evidence type="ECO:0000256" key="5">
    <source>
        <dbReference type="ARBA" id="ARBA00022777"/>
    </source>
</evidence>
<keyword evidence="4" id="KW-0808">Transferase</keyword>
<dbReference type="PANTHER" id="PTHR43711:SF26">
    <property type="entry name" value="SENSOR HISTIDINE KINASE RCSC"/>
    <property type="match status" value="1"/>
</dbReference>
<dbReference type="OrthoDB" id="9810447at2"/>
<evidence type="ECO:0000313" key="8">
    <source>
        <dbReference type="EMBL" id="SHG67861.1"/>
    </source>
</evidence>
<keyword evidence="3" id="KW-0597">Phosphoprotein</keyword>
<evidence type="ECO:0000256" key="3">
    <source>
        <dbReference type="ARBA" id="ARBA00022553"/>
    </source>
</evidence>
<dbReference type="InterPro" id="IPR003018">
    <property type="entry name" value="GAF"/>
</dbReference>
<dbReference type="Gene3D" id="3.30.565.10">
    <property type="entry name" value="Histidine kinase-like ATPase, C-terminal domain"/>
    <property type="match status" value="1"/>
</dbReference>
<feature type="domain" description="Histidine kinase" evidence="7">
    <location>
        <begin position="214"/>
        <end position="430"/>
    </location>
</feature>
<dbReference type="InterPro" id="IPR003661">
    <property type="entry name" value="HisK_dim/P_dom"/>
</dbReference>
<dbReference type="EMBL" id="FQWQ01000001">
    <property type="protein sequence ID" value="SHG67861.1"/>
    <property type="molecule type" value="Genomic_DNA"/>
</dbReference>
<dbReference type="PRINTS" id="PR00344">
    <property type="entry name" value="BCTRLSENSOR"/>
</dbReference>
<dbReference type="InterPro" id="IPR005467">
    <property type="entry name" value="His_kinase_dom"/>
</dbReference>
<dbReference type="RefSeq" id="WP_073132179.1">
    <property type="nucleotide sequence ID" value="NZ_FQWQ01000001.1"/>
</dbReference>
<dbReference type="InterPro" id="IPR036890">
    <property type="entry name" value="HATPase_C_sf"/>
</dbReference>
<dbReference type="InterPro" id="IPR029016">
    <property type="entry name" value="GAF-like_dom_sf"/>
</dbReference>
<dbReference type="SUPFAM" id="SSF55781">
    <property type="entry name" value="GAF domain-like"/>
    <property type="match status" value="1"/>
</dbReference>
<reference evidence="8 9" key="1">
    <citation type="submission" date="2016-11" db="EMBL/GenBank/DDBJ databases">
        <authorList>
            <person name="Jaros S."/>
            <person name="Januszkiewicz K."/>
            <person name="Wedrychowicz H."/>
        </authorList>
    </citation>
    <scope>NUCLEOTIDE SEQUENCE [LARGE SCALE GENOMIC DNA]</scope>
    <source>
        <strain evidence="8 9">DSM 24574</strain>
    </source>
</reference>
<dbReference type="InterPro" id="IPR050736">
    <property type="entry name" value="Sensor_HK_Regulatory"/>
</dbReference>
<dbReference type="InterPro" id="IPR003594">
    <property type="entry name" value="HATPase_dom"/>
</dbReference>
<dbReference type="InterPro" id="IPR004358">
    <property type="entry name" value="Sig_transdc_His_kin-like_C"/>
</dbReference>
<dbReference type="SMART" id="SM00065">
    <property type="entry name" value="GAF"/>
    <property type="match status" value="1"/>
</dbReference>
<evidence type="ECO:0000313" key="9">
    <source>
        <dbReference type="Proteomes" id="UP000184212"/>
    </source>
</evidence>
<dbReference type="AlphaFoldDB" id="A0A1M5LS74"/>
<evidence type="ECO:0000256" key="1">
    <source>
        <dbReference type="ARBA" id="ARBA00000085"/>
    </source>
</evidence>
<name>A0A1M5LS74_9BACT</name>
<dbReference type="Gene3D" id="1.10.287.130">
    <property type="match status" value="1"/>
</dbReference>
<comment type="catalytic activity">
    <reaction evidence="1">
        <text>ATP + protein L-histidine = ADP + protein N-phospho-L-histidine.</text>
        <dbReference type="EC" id="2.7.13.3"/>
    </reaction>
</comment>
<dbReference type="Pfam" id="PF13185">
    <property type="entry name" value="GAF_2"/>
    <property type="match status" value="1"/>
</dbReference>
<keyword evidence="6" id="KW-0902">Two-component regulatory system</keyword>
<dbReference type="SUPFAM" id="SSF47384">
    <property type="entry name" value="Homodimeric domain of signal transducing histidine kinase"/>
    <property type="match status" value="1"/>
</dbReference>
<evidence type="ECO:0000256" key="2">
    <source>
        <dbReference type="ARBA" id="ARBA00012438"/>
    </source>
</evidence>
<proteinExistence type="predicted"/>
<evidence type="ECO:0000259" key="7">
    <source>
        <dbReference type="PROSITE" id="PS50109"/>
    </source>
</evidence>
<dbReference type="STRING" id="947013.SAMN04488109_1367"/>
<dbReference type="SMART" id="SM00388">
    <property type="entry name" value="HisKA"/>
    <property type="match status" value="1"/>
</dbReference>
<dbReference type="PANTHER" id="PTHR43711">
    <property type="entry name" value="TWO-COMPONENT HISTIDINE KINASE"/>
    <property type="match status" value="1"/>
</dbReference>
<dbReference type="Pfam" id="PF00512">
    <property type="entry name" value="HisKA"/>
    <property type="match status" value="1"/>
</dbReference>
<dbReference type="SUPFAM" id="SSF55874">
    <property type="entry name" value="ATPase domain of HSP90 chaperone/DNA topoisomerase II/histidine kinase"/>
    <property type="match status" value="1"/>
</dbReference>
<sequence length="430" mass="47777">MEITDLEKLSAKLETSQRKMDIISKVSFELNKLVSLPEKLNTILDILDDQFNLSNSMILVPNPDQQRLTVVACHGYAEDQTGKTVPFGQGIVGLAAARRKHINLTGIRRKQHYMATVSHEGELNFVRPLGLADAESQVAIPLVANAELVALLMAESREFCVFSKEDENFLITLAQPLAVSIQNSMLYDSMEEKIRERTAELQRLNETKNKFFSIISHDLRGPVTSFQSLTRLFSHYHKLGQTDKIDNLCGKVDQSADNLNHLLENLLDWSLSQTNGIQCVFENIPLHAFFQQIVSLYKESLAAKEITLSLSVDESISLHADQHTLATAFRNLLSNAIKFTPRGGAIAIDAVRDDKAVIVRLSDTGVGIDKEKLCALFTLHGQRSTCGTEKEKGTGLGLILVKEFTELNHGTLTLDSGPGQGTRFMLTFPR</sequence>
<dbReference type="GO" id="GO:0000155">
    <property type="term" value="F:phosphorelay sensor kinase activity"/>
    <property type="evidence" value="ECO:0007669"/>
    <property type="project" value="InterPro"/>
</dbReference>
<organism evidence="8 9">
    <name type="scientific">Chryseolinea serpens</name>
    <dbReference type="NCBI Taxonomy" id="947013"/>
    <lineage>
        <taxon>Bacteria</taxon>
        <taxon>Pseudomonadati</taxon>
        <taxon>Bacteroidota</taxon>
        <taxon>Cytophagia</taxon>
        <taxon>Cytophagales</taxon>
        <taxon>Fulvivirgaceae</taxon>
        <taxon>Chryseolinea</taxon>
    </lineage>
</organism>
<gene>
    <name evidence="8" type="ORF">SAMN04488109_1367</name>
</gene>
<dbReference type="InterPro" id="IPR036097">
    <property type="entry name" value="HisK_dim/P_sf"/>
</dbReference>
<evidence type="ECO:0000256" key="6">
    <source>
        <dbReference type="ARBA" id="ARBA00023012"/>
    </source>
</evidence>
<keyword evidence="9" id="KW-1185">Reference proteome</keyword>
<dbReference type="SMART" id="SM00387">
    <property type="entry name" value="HATPase_c"/>
    <property type="match status" value="1"/>
</dbReference>